<reference evidence="10 11" key="1">
    <citation type="submission" date="2023-02" db="EMBL/GenBank/DDBJ databases">
        <title>LHISI_Scaffold_Assembly.</title>
        <authorList>
            <person name="Stuart O.P."/>
            <person name="Cleave R."/>
            <person name="Magrath M.J.L."/>
            <person name="Mikheyev A.S."/>
        </authorList>
    </citation>
    <scope>NUCLEOTIDE SEQUENCE [LARGE SCALE GENOMIC DNA]</scope>
    <source>
        <strain evidence="10">Daus_M_001</strain>
        <tissue evidence="10">Leg muscle</tissue>
    </source>
</reference>
<evidence type="ECO:0000256" key="1">
    <source>
        <dbReference type="ARBA" id="ARBA00004651"/>
    </source>
</evidence>
<keyword evidence="3 9" id="KW-0812">Transmembrane</keyword>
<evidence type="ECO:0008006" key="12">
    <source>
        <dbReference type="Google" id="ProtNLM"/>
    </source>
</evidence>
<gene>
    <name evidence="10" type="ORF">PR048_006830</name>
</gene>
<keyword evidence="5 9" id="KW-0472">Membrane</keyword>
<evidence type="ECO:0000256" key="4">
    <source>
        <dbReference type="ARBA" id="ARBA00022989"/>
    </source>
</evidence>
<feature type="compositionally biased region" description="Basic and acidic residues" evidence="8">
    <location>
        <begin position="504"/>
        <end position="514"/>
    </location>
</feature>
<sequence length="1479" mass="159830">MRLWKKKGGRVPVGAELHFLVRKETKAWVSRRGTSMSWTMLRLERRGLGPFWLVGGAIRPLGAMTDRPKGSLAVCGPNGVWSRGRIRGNSRPWSVPPGVAERGAAERIPVGELSRSGRITRQEVVSSRLKLSHFHKVRPSLNDSLSEAGLGLWEAGRGTAALRRPRPLETRGGFRGLPLRVGVKGPAASAPAAPADVWLAADDEQEEEGGDVGDLGLMVLLEFVASSMNARYMSTSTVITEGGLTTIRRIRQTAVRQSPVAPDLSPIENVWDQIGWPLRAAATMAHLEGQFVPAMAGSFSRAHPTSGATVVERLACSPSAKANRIQSPAGSLRDFACRNRAGRCRWSAGFLGDLTFPPPFHSGAASFAYQSPPSALKTSIYELVAFPKVGWRNEEGAWLHLLGDVVKGSIDLGLEEIVVTEEMARDIAFSMPCCAPTQRYDGNTARLARRSDVLVSPVSLPRILTLDARLHPTLNSEVLRADGYEASAGMVVGYGEGEGMGEGRSPRKPADQQHHPARFPCGSPGATQPGIERGSPRWEASNLTARPPRPRRVLYAPEKNGVAGQENIETPFANQRVVTYSSACSPSNSEHFAACSSQSDTRPVPISSFSQSENGFPYNSRGRGDEVVSIIASHQGQPGSIPGRVARIFACGNSAGRRHRPAGFLWDLPSPTRTLHSDRAPYSLRSILIGKIGHALCCRTLDLSNQHSALRHPATIFGEVDVGRKSGMVAIPTMDTFQDSVTQCFANKIGTVAIQNFSAQGVITCFQAGTRRCPSSLDAARNETPGLNGAEMRERGKRQRSEKTRRQEASPSTIPACENPGANPPGIEPGTPWWEASALATEPPRPLSIICEQPIYLGAPDFRTSCCVPKYFRAEPLRKKVYLRRPDSGALRDIFLEPFGPRLLGGVFVTALALGVAAALVNAAVETRGGARWGFSDSLVWSVGLLCMQGTVREFNDLLARLHSPVYTRDSHVCSLAPDPHSSQCYFTPSSMALATRFPCKSAIGSELSRACLMNCEPIGEGKWEITEKTRRQEASSGTIPTCKSPGVARAGIESGSSWWEVSGLTAQQLRPQQEYMCFQICQNTPLQHSRAHIKNHGSWIGVDCGRGLLRIGIDGRIGIDRRIVSPRWCSSQTTLLSPRRTGFDSRAGSPEFSHVGDMADVTASRQVFSEHTRFPIPCIPPLLLQLASPSLASTDQNISIPTPCIKPPEGNKCCLSAAGSPWNPRTPSGSVLLFFSLLFALVMYNAYAAFVTSVLSVRAAPIRGLHDLLARNFAFGYVLGGQDDNFLRTVNDTTLRQLYFRGLVRAQGVHEPAEGLARASRGGYAFFTSSRAARRALGAVPHELRCDMQALRVPAAAGVVALPLSSAAPAIRKLVDLSLLRMREVGALRRLQESAAAAMPLCSASSSFNSAQLSDVYSAFLLLSGGLVLGLGLAVVEALWNRRQVLAQGLAAASRHRRRLHTATQVPEDAAPPVQFYN</sequence>
<evidence type="ECO:0000256" key="3">
    <source>
        <dbReference type="ARBA" id="ARBA00022692"/>
    </source>
</evidence>
<keyword evidence="7" id="KW-0325">Glycoprotein</keyword>
<dbReference type="InterPro" id="IPR052192">
    <property type="entry name" value="Insect_Ionotropic_Sensory_Rcpt"/>
</dbReference>
<name>A0ABQ9IE89_9NEOP</name>
<dbReference type="PANTHER" id="PTHR42643">
    <property type="entry name" value="IONOTROPIC RECEPTOR 20A-RELATED"/>
    <property type="match status" value="1"/>
</dbReference>
<organism evidence="10 11">
    <name type="scientific">Dryococelus australis</name>
    <dbReference type="NCBI Taxonomy" id="614101"/>
    <lineage>
        <taxon>Eukaryota</taxon>
        <taxon>Metazoa</taxon>
        <taxon>Ecdysozoa</taxon>
        <taxon>Arthropoda</taxon>
        <taxon>Hexapoda</taxon>
        <taxon>Insecta</taxon>
        <taxon>Pterygota</taxon>
        <taxon>Neoptera</taxon>
        <taxon>Polyneoptera</taxon>
        <taxon>Phasmatodea</taxon>
        <taxon>Verophasmatodea</taxon>
        <taxon>Anareolatae</taxon>
        <taxon>Phasmatidae</taxon>
        <taxon>Eurycanthinae</taxon>
        <taxon>Dryococelus</taxon>
    </lineage>
</organism>
<dbReference type="Gene3D" id="3.40.190.10">
    <property type="entry name" value="Periplasmic binding protein-like II"/>
    <property type="match status" value="2"/>
</dbReference>
<feature type="region of interest" description="Disordered" evidence="8">
    <location>
        <begin position="497"/>
        <end position="544"/>
    </location>
</feature>
<dbReference type="Proteomes" id="UP001159363">
    <property type="component" value="Chromosome 2"/>
</dbReference>
<accession>A0ABQ9IE89</accession>
<evidence type="ECO:0000256" key="5">
    <source>
        <dbReference type="ARBA" id="ARBA00023136"/>
    </source>
</evidence>
<feature type="transmembrane region" description="Helical" evidence="9">
    <location>
        <begin position="903"/>
        <end position="925"/>
    </location>
</feature>
<feature type="transmembrane region" description="Helical" evidence="9">
    <location>
        <begin position="1417"/>
        <end position="1441"/>
    </location>
</feature>
<evidence type="ECO:0000256" key="7">
    <source>
        <dbReference type="ARBA" id="ARBA00023180"/>
    </source>
</evidence>
<feature type="region of interest" description="Disordered" evidence="8">
    <location>
        <begin position="777"/>
        <end position="833"/>
    </location>
</feature>
<evidence type="ECO:0000256" key="2">
    <source>
        <dbReference type="ARBA" id="ARBA00022475"/>
    </source>
</evidence>
<feature type="transmembrane region" description="Helical" evidence="9">
    <location>
        <begin position="1232"/>
        <end position="1251"/>
    </location>
</feature>
<evidence type="ECO:0000256" key="9">
    <source>
        <dbReference type="SAM" id="Phobius"/>
    </source>
</evidence>
<evidence type="ECO:0000313" key="11">
    <source>
        <dbReference type="Proteomes" id="UP001159363"/>
    </source>
</evidence>
<feature type="compositionally biased region" description="Basic and acidic residues" evidence="8">
    <location>
        <begin position="791"/>
        <end position="808"/>
    </location>
</feature>
<protein>
    <recommendedName>
        <fullName evidence="12">Ionotropic glutamate receptor C-terminal domain-containing protein</fullName>
    </recommendedName>
</protein>
<keyword evidence="11" id="KW-1185">Reference proteome</keyword>
<keyword evidence="6" id="KW-0675">Receptor</keyword>
<keyword evidence="2" id="KW-1003">Cell membrane</keyword>
<evidence type="ECO:0000256" key="8">
    <source>
        <dbReference type="SAM" id="MobiDB-lite"/>
    </source>
</evidence>
<dbReference type="PANTHER" id="PTHR42643:SF33">
    <property type="entry name" value="GLUTAMATE RECEPTOR 2-LIKE PROTEIN"/>
    <property type="match status" value="1"/>
</dbReference>
<evidence type="ECO:0000313" key="10">
    <source>
        <dbReference type="EMBL" id="KAJ8894218.1"/>
    </source>
</evidence>
<keyword evidence="4 9" id="KW-1133">Transmembrane helix</keyword>
<evidence type="ECO:0000256" key="6">
    <source>
        <dbReference type="ARBA" id="ARBA00023170"/>
    </source>
</evidence>
<comment type="caution">
    <text evidence="10">The sequence shown here is derived from an EMBL/GenBank/DDBJ whole genome shotgun (WGS) entry which is preliminary data.</text>
</comment>
<comment type="subcellular location">
    <subcellularLocation>
        <location evidence="1">Cell membrane</location>
        <topology evidence="1">Multi-pass membrane protein</topology>
    </subcellularLocation>
</comment>
<dbReference type="EMBL" id="JARBHB010000002">
    <property type="protein sequence ID" value="KAJ8894218.1"/>
    <property type="molecule type" value="Genomic_DNA"/>
</dbReference>
<proteinExistence type="predicted"/>